<dbReference type="SUPFAM" id="SSF69318">
    <property type="entry name" value="Integrin alpha N-terminal domain"/>
    <property type="match status" value="1"/>
</dbReference>
<keyword evidence="4" id="KW-1185">Reference proteome</keyword>
<evidence type="ECO:0000313" key="4">
    <source>
        <dbReference type="Proteomes" id="UP000619078"/>
    </source>
</evidence>
<dbReference type="PANTHER" id="PTHR44103:SF1">
    <property type="entry name" value="PROPROTEIN CONVERTASE P"/>
    <property type="match status" value="1"/>
</dbReference>
<dbReference type="Pfam" id="PF13517">
    <property type="entry name" value="FG-GAP_3"/>
    <property type="match status" value="2"/>
</dbReference>
<dbReference type="Proteomes" id="UP000619078">
    <property type="component" value="Unassembled WGS sequence"/>
</dbReference>
<dbReference type="RefSeq" id="WP_191164163.1">
    <property type="nucleotide sequence ID" value="NZ_JACWMX010000006.1"/>
</dbReference>
<dbReference type="EMBL" id="JACWMX010000006">
    <property type="protein sequence ID" value="MBD1394416.1"/>
    <property type="molecule type" value="Genomic_DNA"/>
</dbReference>
<evidence type="ECO:0000313" key="3">
    <source>
        <dbReference type="EMBL" id="MBD1394416.1"/>
    </source>
</evidence>
<accession>A0A926NNH9</accession>
<keyword evidence="2" id="KW-0472">Membrane</keyword>
<sequence length="515" mass="57742">MRKRYKLSINKTAILIAAVITAAIFVLNGCSESPTQKAGREVTEGGDLSKKYCVSCHQYPEPALLDKRTWERGVLPAMAGKLGLQQEMGAYYMDAHSQINLEDWRKINAFYHTLAPQKLTLPKRTAVHDWGIFELVRPAVVDTTHGPAMTSMVKFNPYDHLIYTGLGNDVYSWDSKLKGTLVRSLPSPVTAANFFKTNDGKNAAVFTCIGVLPPNDLLKGSMQQVMLGSKDPAMRLVTDSLPRPVQTATGDFNKDGLTDYIVCGYGNNVGGIYLVQQQPDHTFKRKVIRALPGAIQLETGDFNNDGWPDVLCLFAQADEGVWLFLNDRKGGFTTKNLLRFPPVNGTNSFQLVDMNNDGKKDIVYTCGDNNDYSSIFKPYHGVYIFTNRGDFTFRQTFFYHINGASKAMAADFDGDGDMDLAVIAFFPDFVDHPEEGFTYMEQLSPNKFKPHELPISQYGRWLTMDVADVDGDGDQDVVLGNFSIYGDRLINQKEFKPNWDLYEPVILLRNKTKHH</sequence>
<protein>
    <submittedName>
        <fullName evidence="3">VCBS repeat-containing protein</fullName>
    </submittedName>
</protein>
<dbReference type="AlphaFoldDB" id="A0A926NNH9"/>
<evidence type="ECO:0000256" key="2">
    <source>
        <dbReference type="SAM" id="Phobius"/>
    </source>
</evidence>
<name>A0A926NNH9_9SPHI</name>
<feature type="transmembrane region" description="Helical" evidence="2">
    <location>
        <begin position="12"/>
        <end position="29"/>
    </location>
</feature>
<keyword evidence="2" id="KW-1133">Transmembrane helix</keyword>
<dbReference type="InterPro" id="IPR013517">
    <property type="entry name" value="FG-GAP"/>
</dbReference>
<proteinExistence type="predicted"/>
<keyword evidence="2" id="KW-0812">Transmembrane</keyword>
<organism evidence="3 4">
    <name type="scientific">Mucilaginibacter glaciei</name>
    <dbReference type="NCBI Taxonomy" id="2772109"/>
    <lineage>
        <taxon>Bacteria</taxon>
        <taxon>Pseudomonadati</taxon>
        <taxon>Bacteroidota</taxon>
        <taxon>Sphingobacteriia</taxon>
        <taxon>Sphingobacteriales</taxon>
        <taxon>Sphingobacteriaceae</taxon>
        <taxon>Mucilaginibacter</taxon>
    </lineage>
</organism>
<dbReference type="InterPro" id="IPR028994">
    <property type="entry name" value="Integrin_alpha_N"/>
</dbReference>
<dbReference type="PANTHER" id="PTHR44103">
    <property type="entry name" value="PROPROTEIN CONVERTASE P"/>
    <property type="match status" value="1"/>
</dbReference>
<keyword evidence="1" id="KW-0732">Signal</keyword>
<reference evidence="3" key="1">
    <citation type="submission" date="2020-09" db="EMBL/GenBank/DDBJ databases">
        <title>Novel species of Mucilaginibacter isolated from a glacier on the Tibetan Plateau.</title>
        <authorList>
            <person name="Liu Q."/>
            <person name="Xin Y.-H."/>
        </authorList>
    </citation>
    <scope>NUCLEOTIDE SEQUENCE</scope>
    <source>
        <strain evidence="3">ZB1P21</strain>
    </source>
</reference>
<comment type="caution">
    <text evidence="3">The sequence shown here is derived from an EMBL/GenBank/DDBJ whole genome shotgun (WGS) entry which is preliminary data.</text>
</comment>
<dbReference type="Gene3D" id="2.130.10.130">
    <property type="entry name" value="Integrin alpha, N-terminal"/>
    <property type="match status" value="2"/>
</dbReference>
<gene>
    <name evidence="3" type="ORF">IDJ76_15005</name>
</gene>
<evidence type="ECO:0000256" key="1">
    <source>
        <dbReference type="ARBA" id="ARBA00022729"/>
    </source>
</evidence>